<reference evidence="6" key="1">
    <citation type="journal article" date="2019" name="Int. J. Syst. Evol. Microbiol.">
        <title>The Global Catalogue of Microorganisms (GCM) 10K type strain sequencing project: providing services to taxonomists for standard genome sequencing and annotation.</title>
        <authorList>
            <consortium name="The Broad Institute Genomics Platform"/>
            <consortium name="The Broad Institute Genome Sequencing Center for Infectious Disease"/>
            <person name="Wu L."/>
            <person name="Ma J."/>
        </authorList>
    </citation>
    <scope>NUCLEOTIDE SEQUENCE [LARGE SCALE GENOMIC DNA]</scope>
    <source>
        <strain evidence="6">KCTC 42473</strain>
    </source>
</reference>
<protein>
    <submittedName>
        <fullName evidence="5">SDR family oxidoreductase</fullName>
    </submittedName>
</protein>
<dbReference type="InterPro" id="IPR036291">
    <property type="entry name" value="NAD(P)-bd_dom_sf"/>
</dbReference>
<dbReference type="PROSITE" id="PS00061">
    <property type="entry name" value="ADH_SHORT"/>
    <property type="match status" value="1"/>
</dbReference>
<evidence type="ECO:0000256" key="1">
    <source>
        <dbReference type="ARBA" id="ARBA00006484"/>
    </source>
</evidence>
<dbReference type="EMBL" id="JBHRXY010000020">
    <property type="protein sequence ID" value="MFC3631138.1"/>
    <property type="molecule type" value="Genomic_DNA"/>
</dbReference>
<keyword evidence="3" id="KW-0472">Membrane</keyword>
<keyword evidence="6" id="KW-1185">Reference proteome</keyword>
<dbReference type="InterPro" id="IPR057326">
    <property type="entry name" value="KR_dom"/>
</dbReference>
<name>A0ABV7U7T4_9RHOB</name>
<gene>
    <name evidence="5" type="ORF">ACFOM8_16975</name>
</gene>
<dbReference type="Gene3D" id="3.40.50.720">
    <property type="entry name" value="NAD(P)-binding Rossmann-like Domain"/>
    <property type="match status" value="1"/>
</dbReference>
<comment type="caution">
    <text evidence="5">The sequence shown here is derived from an EMBL/GenBank/DDBJ whole genome shotgun (WGS) entry which is preliminary data.</text>
</comment>
<evidence type="ECO:0000256" key="3">
    <source>
        <dbReference type="SAM" id="Phobius"/>
    </source>
</evidence>
<comment type="similarity">
    <text evidence="1">Belongs to the short-chain dehydrogenases/reductases (SDR) family.</text>
</comment>
<evidence type="ECO:0000313" key="5">
    <source>
        <dbReference type="EMBL" id="MFC3631138.1"/>
    </source>
</evidence>
<sequence length="338" mass="35983">MTDISRTPRVAVITGASAGVGRAVAREFAAHGWNLGLVARGRAGLEGARADAEARGGAALVLPADVADAEAVERAAQAVVDRWGRIDLWINAAMATVLAPVSDITPDEFRRVTEVTYLGQVFGTQAALRRMRAQGHGTIVSIGSALAYRGIPLQAPYCAAKFATRGFLDSLRTELLHENSLVRLTEIHLPAVNTPQFDWARNKMPRKAQPVPPIHSPEAIARAVHRAALDAPREVWLAGSAVKAILGDAAAPALVDRILARQGYRGQQTGQAAVPRPDNLFAPMDDMEDHGASGRFGDEARPHVSAFRPARLRAGAAAIACAVGYGIVRTMLGRADRR</sequence>
<dbReference type="NCBIfam" id="NF005495">
    <property type="entry name" value="PRK07109.1"/>
    <property type="match status" value="1"/>
</dbReference>
<accession>A0ABV7U7T4</accession>
<dbReference type="SMART" id="SM00822">
    <property type="entry name" value="PKS_KR"/>
    <property type="match status" value="1"/>
</dbReference>
<proteinExistence type="inferred from homology"/>
<feature type="domain" description="Ketoreductase" evidence="4">
    <location>
        <begin position="9"/>
        <end position="187"/>
    </location>
</feature>
<dbReference type="InterPro" id="IPR020904">
    <property type="entry name" value="Sc_DH/Rdtase_CS"/>
</dbReference>
<feature type="transmembrane region" description="Helical" evidence="3">
    <location>
        <begin position="312"/>
        <end position="332"/>
    </location>
</feature>
<dbReference type="Pfam" id="PF00106">
    <property type="entry name" value="adh_short"/>
    <property type="match status" value="1"/>
</dbReference>
<dbReference type="RefSeq" id="WP_377763293.1">
    <property type="nucleotide sequence ID" value="NZ_JBHRXY010000020.1"/>
</dbReference>
<evidence type="ECO:0000259" key="4">
    <source>
        <dbReference type="SMART" id="SM00822"/>
    </source>
</evidence>
<dbReference type="InterPro" id="IPR002347">
    <property type="entry name" value="SDR_fam"/>
</dbReference>
<dbReference type="PANTHER" id="PTHR44196">
    <property type="entry name" value="DEHYDROGENASE/REDUCTASE SDR FAMILY MEMBER 7B"/>
    <property type="match status" value="1"/>
</dbReference>
<dbReference type="PANTHER" id="PTHR44196:SF1">
    <property type="entry name" value="DEHYDROGENASE_REDUCTASE SDR FAMILY MEMBER 7B"/>
    <property type="match status" value="1"/>
</dbReference>
<evidence type="ECO:0000313" key="6">
    <source>
        <dbReference type="Proteomes" id="UP001595539"/>
    </source>
</evidence>
<keyword evidence="3" id="KW-0812">Transmembrane</keyword>
<keyword evidence="3" id="KW-1133">Transmembrane helix</keyword>
<keyword evidence="2" id="KW-0560">Oxidoreductase</keyword>
<dbReference type="Proteomes" id="UP001595539">
    <property type="component" value="Unassembled WGS sequence"/>
</dbReference>
<evidence type="ECO:0000256" key="2">
    <source>
        <dbReference type="ARBA" id="ARBA00023002"/>
    </source>
</evidence>
<dbReference type="PRINTS" id="PR00081">
    <property type="entry name" value="GDHRDH"/>
</dbReference>
<organism evidence="5 6">
    <name type="scientific">Paracoccus angustae</name>
    <dbReference type="NCBI Taxonomy" id="1671480"/>
    <lineage>
        <taxon>Bacteria</taxon>
        <taxon>Pseudomonadati</taxon>
        <taxon>Pseudomonadota</taxon>
        <taxon>Alphaproteobacteria</taxon>
        <taxon>Rhodobacterales</taxon>
        <taxon>Paracoccaceae</taxon>
        <taxon>Paracoccus</taxon>
    </lineage>
</organism>
<dbReference type="SUPFAM" id="SSF51735">
    <property type="entry name" value="NAD(P)-binding Rossmann-fold domains"/>
    <property type="match status" value="1"/>
</dbReference>